<dbReference type="PANTHER" id="PTHR45739">
    <property type="entry name" value="MATRIX PROTEIN, PUTATIVE-RELATED"/>
    <property type="match status" value="1"/>
</dbReference>
<dbReference type="PROSITE" id="PS00330">
    <property type="entry name" value="HEMOLYSIN_CALCIUM"/>
    <property type="match status" value="1"/>
</dbReference>
<evidence type="ECO:0000256" key="1">
    <source>
        <dbReference type="ARBA" id="ARBA00022729"/>
    </source>
</evidence>
<feature type="non-terminal residue" evidence="6">
    <location>
        <position position="1"/>
    </location>
</feature>
<dbReference type="InterPro" id="IPR051561">
    <property type="entry name" value="FRAS1_ECM"/>
</dbReference>
<dbReference type="PROSITE" id="PS50268">
    <property type="entry name" value="CADHERIN_2"/>
    <property type="match status" value="2"/>
</dbReference>
<evidence type="ECO:0000259" key="5">
    <source>
        <dbReference type="PROSITE" id="PS50268"/>
    </source>
</evidence>
<evidence type="ECO:0000256" key="4">
    <source>
        <dbReference type="SAM" id="MobiDB-lite"/>
    </source>
</evidence>
<dbReference type="Pfam" id="PF16184">
    <property type="entry name" value="Cadherin_3"/>
    <property type="match status" value="4"/>
</dbReference>
<keyword evidence="3" id="KW-0325">Glycoprotein</keyword>
<evidence type="ECO:0000313" key="7">
    <source>
        <dbReference type="Proteomes" id="UP000269154"/>
    </source>
</evidence>
<accession>A0A3N6PP24</accession>
<dbReference type="CDD" id="cd11304">
    <property type="entry name" value="Cadherin_repeat"/>
    <property type="match status" value="1"/>
</dbReference>
<dbReference type="SUPFAM" id="SSF51120">
    <property type="entry name" value="beta-Roll"/>
    <property type="match status" value="1"/>
</dbReference>
<dbReference type="SUPFAM" id="SSF49313">
    <property type="entry name" value="Cadherin-like"/>
    <property type="match status" value="1"/>
</dbReference>
<dbReference type="OrthoDB" id="436531at2"/>
<dbReference type="InterPro" id="IPR011049">
    <property type="entry name" value="Serralysin-like_metalloprot_C"/>
</dbReference>
<evidence type="ECO:0000256" key="3">
    <source>
        <dbReference type="ARBA" id="ARBA00023180"/>
    </source>
</evidence>
<dbReference type="Gene3D" id="2.150.10.10">
    <property type="entry name" value="Serralysin-like metalloprotease, C-terminal"/>
    <property type="match status" value="1"/>
</dbReference>
<dbReference type="PROSITE" id="PS51854">
    <property type="entry name" value="CSPG"/>
    <property type="match status" value="4"/>
</dbReference>
<dbReference type="SMART" id="SM00112">
    <property type="entry name" value="CA"/>
    <property type="match status" value="1"/>
</dbReference>
<dbReference type="GO" id="GO:0007156">
    <property type="term" value="P:homophilic cell adhesion via plasma membrane adhesion molecules"/>
    <property type="evidence" value="ECO:0007669"/>
    <property type="project" value="InterPro"/>
</dbReference>
<feature type="domain" description="Cadherin" evidence="5">
    <location>
        <begin position="634"/>
        <end position="758"/>
    </location>
</feature>
<evidence type="ECO:0000256" key="2">
    <source>
        <dbReference type="ARBA" id="ARBA00022737"/>
    </source>
</evidence>
<dbReference type="PRINTS" id="PR00313">
    <property type="entry name" value="CABNDNGRPT"/>
</dbReference>
<gene>
    <name evidence="6" type="ORF">D5R40_21335</name>
</gene>
<dbReference type="Pfam" id="PF17963">
    <property type="entry name" value="Big_9"/>
    <property type="match status" value="3"/>
</dbReference>
<comment type="caution">
    <text evidence="6">The sequence shown here is derived from an EMBL/GenBank/DDBJ whole genome shotgun (WGS) entry which is preliminary data.</text>
</comment>
<evidence type="ECO:0000313" key="6">
    <source>
        <dbReference type="EMBL" id="RQH33757.1"/>
    </source>
</evidence>
<organism evidence="6 7">
    <name type="scientific">Okeania hirsuta</name>
    <dbReference type="NCBI Taxonomy" id="1458930"/>
    <lineage>
        <taxon>Bacteria</taxon>
        <taxon>Bacillati</taxon>
        <taxon>Cyanobacteriota</taxon>
        <taxon>Cyanophyceae</taxon>
        <taxon>Oscillatoriophycideae</taxon>
        <taxon>Oscillatoriales</taxon>
        <taxon>Microcoleaceae</taxon>
        <taxon>Okeania</taxon>
    </lineage>
</organism>
<dbReference type="NCBIfam" id="NF012211">
    <property type="entry name" value="tand_rpt_95"/>
    <property type="match status" value="1"/>
</dbReference>
<reference evidence="6 7" key="1">
    <citation type="journal article" date="2018" name="ACS Chem. Biol.">
        <title>Ketoreductase domain dysfunction expands chemodiversity: malyngamide biosynthesis in the cyanobacterium Okeania hirsuta.</title>
        <authorList>
            <person name="Moss N.A."/>
            <person name="Leao T."/>
            <person name="Rankin M."/>
            <person name="McCullough T.M."/>
            <person name="Qu P."/>
            <person name="Korobeynikov A."/>
            <person name="Smith J.L."/>
            <person name="Gerwick L."/>
            <person name="Gerwick W.H."/>
        </authorList>
    </citation>
    <scope>NUCLEOTIDE SEQUENCE [LARGE SCALE GENOMIC DNA]</scope>
    <source>
        <strain evidence="6 7">PAB10Feb10-1</strain>
    </source>
</reference>
<sequence>VGDGSGESVGVGDGSGESVGVDSGTLNSGNFFPTPETPFPTATPTPTPTPTDSPDPSPTPTPTDSPDSTPSPTPTDSPDSTPSPTPPDPGEVTPPSLNDPPTDILLDNDSVEENSEAGTVIGTFTTEDPDESDVHEYRLVDDADGRFALNEDQLVVAEGTNLDFEEQETYDIQVRTFDNAGENLTKSFTIALLNVNDPPEITIPDDQQLVNEGEQLDIVGIEVTDPDAGDGELEVTLETTNDGNLTLNSTSGLTFTTGDGQADAEIVFTGSLENINQSLNTLTYTGNNSGSDSISISVNDQGNTGLGEPQTDTALINLSINDLPLVGTNTELVVNTQETGIIDNTLLETTDDSKTSLIYTVTELPTRGNLLVDGGSFTSFTQEDIDQGLLTYEHDNNDTKNDSFSFSVSDQVGGETTDTFEIRVNVPPNITSKNLSLDEDTQEEITNKNLLAEDPDTDAVAETLIYEVTELPTSGKLQLGKAILEVTDTFTQEDIDQGSLSYQHTGDEPGTDTFSYVVTDQDGGTTSGLLNININPGDTSPIAGDDVFETNEDTAITINKSELLANDSEADGEQITITEFAADNIKNGTLAETTESFIYTPNENFSGEESFTYTITDTQGFTDTATVNINVTPVADTPNLEISTPNVSGTDIEELPLGIAASLVDTSGSENLSITISGVPAGATLSAGTDQGDGSWVLTPEELTNLTISPPGDRETGTTFSFDLTVTATATETANDATATQTGTISVQVEALNDAPVLTDLGNLALTTINENEVNNTGTPVADIIAGAVTDADGGASSGIAITQIDNSNGLWQYSVDDGTNWVDVSNSNTTLLTATTSERLRFVPNTDFFGDATIQFRGWDTTDGSSNTSELTDISTIGGTNAFSEGVGTANILVNDIPEITKNSELVVNLGGTGSISQNLLQTTDGDNGTNAFTYTVTTEAAAGILQLEDNPTNTFTQENINSGVVIYQHTATDTNDDSFSFQVIDVDGGKVTDTFNIRVNDPPVGTTTDLSAFIGQSKVIPTENLQFIDPDVETATPASLQYTLTEVPTLGELQQGGETLAVGSKFTQENLDNGEISYATTTAGIGTDSFNFLVTDQDSGTTSGLLNINIVEANRPPEVEADKTVTLEEDNNATLDIPAPTDPDGDALTITVDSIPDPEIGQVLLSNDTPVTAVTIGQQLTTDQLTSLTFVPVANANGAAGTFSYTVDDGNDENSSSTQVINIDVTPVNDLPIAIDDGPVFTNLGNVITIDVLGNDSDIDGPDPLSITTLSNDEPLGILNNLGTQVQYTAVFGTGTDLFQYTITDGLDEATATATVNILDVSNDPDFLVGGEFNDNFDGSGGDDTLEGLAGNDTLAGDDENDSLVGGDGNDSIDGGDDDDIFIGGLGADTLSDDNGNNTFVYTSADDGGAKFNAADAASIGTAISAGLYDRITGFEDLGVVGGDTIAFSSTVIPAVDNIATDVQTTNISGNVLIAGNPGLFAYEVEGKTYLIYDANGDNTVGDDSQILAELEDVSGVVALDINDDFTII</sequence>
<dbReference type="InterPro" id="IPR039005">
    <property type="entry name" value="CSPG_rpt"/>
</dbReference>
<feature type="domain" description="Cadherin" evidence="5">
    <location>
        <begin position="110"/>
        <end position="201"/>
    </location>
</feature>
<dbReference type="Proteomes" id="UP000269154">
    <property type="component" value="Unassembled WGS sequence"/>
</dbReference>
<dbReference type="InterPro" id="IPR015919">
    <property type="entry name" value="Cadherin-like_sf"/>
</dbReference>
<name>A0A3N6PP24_9CYAN</name>
<feature type="compositionally biased region" description="Pro residues" evidence="4">
    <location>
        <begin position="35"/>
        <end position="89"/>
    </location>
</feature>
<dbReference type="InterPro" id="IPR018511">
    <property type="entry name" value="Hemolysin-typ_Ca-bd_CS"/>
</dbReference>
<dbReference type="Gene3D" id="2.60.40.60">
    <property type="entry name" value="Cadherins"/>
    <property type="match status" value="1"/>
</dbReference>
<keyword evidence="1" id="KW-0732">Signal</keyword>
<dbReference type="GO" id="GO:0016020">
    <property type="term" value="C:membrane"/>
    <property type="evidence" value="ECO:0007669"/>
    <property type="project" value="InterPro"/>
</dbReference>
<feature type="region of interest" description="Disordered" evidence="4">
    <location>
        <begin position="1"/>
        <end position="107"/>
    </location>
</feature>
<dbReference type="InterPro" id="IPR002126">
    <property type="entry name" value="Cadherin-like_dom"/>
</dbReference>
<keyword evidence="2" id="KW-0677">Repeat</keyword>
<dbReference type="PANTHER" id="PTHR45739:SF8">
    <property type="entry name" value="FRAS1-RELATED EXTRACELLULAR MATRIX PROTEIN 1"/>
    <property type="match status" value="1"/>
</dbReference>
<protein>
    <submittedName>
        <fullName evidence="6">Tandem-95 repeat protein</fullName>
    </submittedName>
</protein>
<dbReference type="InterPro" id="IPR001343">
    <property type="entry name" value="Hemolysn_Ca-bd"/>
</dbReference>
<dbReference type="Pfam" id="PF00028">
    <property type="entry name" value="Cadherin"/>
    <property type="match status" value="1"/>
</dbReference>
<dbReference type="GO" id="GO:0009653">
    <property type="term" value="P:anatomical structure morphogenesis"/>
    <property type="evidence" value="ECO:0007669"/>
    <property type="project" value="TreeGrafter"/>
</dbReference>
<feature type="compositionally biased region" description="Gly residues" evidence="4">
    <location>
        <begin position="1"/>
        <end position="17"/>
    </location>
</feature>
<dbReference type="Pfam" id="PF00353">
    <property type="entry name" value="HemolysinCabind"/>
    <property type="match status" value="2"/>
</dbReference>
<dbReference type="Gene3D" id="2.60.40.3440">
    <property type="match status" value="1"/>
</dbReference>
<keyword evidence="7" id="KW-1185">Reference proteome</keyword>
<proteinExistence type="predicted"/>
<feature type="region of interest" description="Disordered" evidence="4">
    <location>
        <begin position="1342"/>
        <end position="1377"/>
    </location>
</feature>
<dbReference type="EMBL" id="RCBY01000141">
    <property type="protein sequence ID" value="RQH33757.1"/>
    <property type="molecule type" value="Genomic_DNA"/>
</dbReference>
<dbReference type="GO" id="GO:0005509">
    <property type="term" value="F:calcium ion binding"/>
    <property type="evidence" value="ECO:0007669"/>
    <property type="project" value="InterPro"/>
</dbReference>